<organism evidence="2">
    <name type="scientific">Vibrio phage Rostov M3</name>
    <dbReference type="NCBI Taxonomy" id="2660724"/>
    <lineage>
        <taxon>Viruses</taxon>
        <taxon>Duplodnaviria</taxon>
        <taxon>Heunggongvirae</taxon>
        <taxon>Uroviricota</taxon>
        <taxon>Caudoviricetes</taxon>
    </lineage>
</organism>
<name>A0A5Q2WDS9_9CAUD</name>
<dbReference type="Pfam" id="PF09979">
    <property type="entry name" value="DUF2213"/>
    <property type="match status" value="1"/>
</dbReference>
<reference evidence="2" key="1">
    <citation type="submission" date="2019-08" db="EMBL/GenBank/DDBJ databases">
        <authorList>
            <person name="Pogozhova M.P."/>
            <person name="Pisanov R.V."/>
            <person name="Gaevskaya N.E."/>
            <person name="Vodopyanov A.S."/>
        </authorList>
    </citation>
    <scope>NUCLEOTIDE SEQUENCE</scope>
</reference>
<feature type="region of interest" description="Disordered" evidence="1">
    <location>
        <begin position="291"/>
        <end position="312"/>
    </location>
</feature>
<feature type="region of interest" description="Disordered" evidence="1">
    <location>
        <begin position="319"/>
        <end position="338"/>
    </location>
</feature>
<feature type="compositionally biased region" description="Basic and acidic residues" evidence="1">
    <location>
        <begin position="329"/>
        <end position="338"/>
    </location>
</feature>
<dbReference type="EMBL" id="MN379460">
    <property type="protein sequence ID" value="QGH75004.1"/>
    <property type="molecule type" value="Genomic_DNA"/>
</dbReference>
<protein>
    <submittedName>
        <fullName evidence="2">Putative head protein</fullName>
    </submittedName>
</protein>
<dbReference type="PIRSF" id="PIRSF029215">
    <property type="entry name" value="UCP029215"/>
    <property type="match status" value="1"/>
</dbReference>
<evidence type="ECO:0000313" key="2">
    <source>
        <dbReference type="EMBL" id="QGH75004.1"/>
    </source>
</evidence>
<sequence>MRVTGKAARTGVYQYLAKELDLKDRKPNDIVNVYRPAEEVFAADSIKSYFNVDVTNDHPARMVDAKSFRNTSVGHVVSASQDGDFVDVEMIIKDEKAIADVESGKTQLSPGYTAKYVEESGVAPCGTPYEFKQTSIDVNHVAIVSRGRGGIQVKINDHKGEKAMSKVTLDSGRAIEVEDNATALLITDSIERLTKSVTDAKNEVETQKVVIDTLNNEVTALKAATSDAAITERVKAVSATLDAARKKVGNDFTCDSVDITEIQRAALTKVNKDADYSGKSADYIQGLFDAMPDKTDEEEETEDMGGRGKVRKVGDQYAALTKDGAVQPTERKSSYDAHKDRLANAWKVEK</sequence>
<proteinExistence type="predicted"/>
<evidence type="ECO:0000256" key="1">
    <source>
        <dbReference type="SAM" id="MobiDB-lite"/>
    </source>
</evidence>
<accession>A0A5Q2WDS9</accession>
<gene>
    <name evidence="2" type="ORF">RostovM3_00015</name>
</gene>
<dbReference type="InterPro" id="IPR016913">
    <property type="entry name" value="UCP029215"/>
</dbReference>